<keyword evidence="7" id="KW-1185">Reference proteome</keyword>
<name>A0A9P9A1F3_9PEZI</name>
<keyword evidence="2" id="KW-0539">Nucleus</keyword>
<feature type="region of interest" description="Disordered" evidence="3">
    <location>
        <begin position="1"/>
        <end position="127"/>
    </location>
</feature>
<dbReference type="RefSeq" id="XP_045962512.1">
    <property type="nucleotide sequence ID" value="XM_046106948.1"/>
</dbReference>
<dbReference type="GO" id="GO:0090575">
    <property type="term" value="C:RNA polymerase II transcription regulator complex"/>
    <property type="evidence" value="ECO:0007669"/>
    <property type="project" value="TreeGrafter"/>
</dbReference>
<keyword evidence="4" id="KW-0812">Transmembrane</keyword>
<feature type="transmembrane region" description="Helical" evidence="4">
    <location>
        <begin position="681"/>
        <end position="700"/>
    </location>
</feature>
<reference evidence="6" key="1">
    <citation type="journal article" date="2021" name="Nat. Commun.">
        <title>Genetic determinants of endophytism in the Arabidopsis root mycobiome.</title>
        <authorList>
            <person name="Mesny F."/>
            <person name="Miyauchi S."/>
            <person name="Thiergart T."/>
            <person name="Pickel B."/>
            <person name="Atanasova L."/>
            <person name="Karlsson M."/>
            <person name="Huettel B."/>
            <person name="Barry K.W."/>
            <person name="Haridas S."/>
            <person name="Chen C."/>
            <person name="Bauer D."/>
            <person name="Andreopoulos W."/>
            <person name="Pangilinan J."/>
            <person name="LaButti K."/>
            <person name="Riley R."/>
            <person name="Lipzen A."/>
            <person name="Clum A."/>
            <person name="Drula E."/>
            <person name="Henrissat B."/>
            <person name="Kohler A."/>
            <person name="Grigoriev I.V."/>
            <person name="Martin F.M."/>
            <person name="Hacquard S."/>
        </authorList>
    </citation>
    <scope>NUCLEOTIDE SEQUENCE</scope>
    <source>
        <strain evidence="6">MPI-SDFR-AT-0073</strain>
    </source>
</reference>
<comment type="subcellular location">
    <subcellularLocation>
        <location evidence="1">Nucleus</location>
    </subcellularLocation>
</comment>
<comment type="caution">
    <text evidence="6">The sequence shown here is derived from an EMBL/GenBank/DDBJ whole genome shotgun (WGS) entry which is preliminary data.</text>
</comment>
<evidence type="ECO:0000256" key="2">
    <source>
        <dbReference type="ARBA" id="ARBA00023242"/>
    </source>
</evidence>
<feature type="region of interest" description="Disordered" evidence="3">
    <location>
        <begin position="308"/>
        <end position="335"/>
    </location>
</feature>
<evidence type="ECO:0000313" key="7">
    <source>
        <dbReference type="Proteomes" id="UP000758603"/>
    </source>
</evidence>
<keyword evidence="4" id="KW-0472">Membrane</keyword>
<feature type="compositionally biased region" description="Polar residues" evidence="3">
    <location>
        <begin position="70"/>
        <end position="87"/>
    </location>
</feature>
<organism evidence="6 7">
    <name type="scientific">Truncatella angustata</name>
    <dbReference type="NCBI Taxonomy" id="152316"/>
    <lineage>
        <taxon>Eukaryota</taxon>
        <taxon>Fungi</taxon>
        <taxon>Dikarya</taxon>
        <taxon>Ascomycota</taxon>
        <taxon>Pezizomycotina</taxon>
        <taxon>Sordariomycetes</taxon>
        <taxon>Xylariomycetidae</taxon>
        <taxon>Amphisphaeriales</taxon>
        <taxon>Sporocadaceae</taxon>
        <taxon>Truncatella</taxon>
    </lineage>
</organism>
<gene>
    <name evidence="6" type="ORF">BKA67DRAFT_656481</name>
</gene>
<dbReference type="InterPro" id="IPR050936">
    <property type="entry name" value="AP-1-like"/>
</dbReference>
<feature type="compositionally biased region" description="Basic and acidic residues" evidence="3">
    <location>
        <begin position="326"/>
        <end position="335"/>
    </location>
</feature>
<dbReference type="PANTHER" id="PTHR40621">
    <property type="entry name" value="TRANSCRIPTION FACTOR KAPC-RELATED"/>
    <property type="match status" value="1"/>
</dbReference>
<dbReference type="SMART" id="SM00338">
    <property type="entry name" value="BRLZ"/>
    <property type="match status" value="1"/>
</dbReference>
<dbReference type="EMBL" id="JAGPXC010000002">
    <property type="protein sequence ID" value="KAH6658278.1"/>
    <property type="molecule type" value="Genomic_DNA"/>
</dbReference>
<feature type="compositionally biased region" description="Basic and acidic residues" evidence="3">
    <location>
        <begin position="178"/>
        <end position="202"/>
    </location>
</feature>
<accession>A0A9P9A1F3</accession>
<dbReference type="GO" id="GO:0001228">
    <property type="term" value="F:DNA-binding transcription activator activity, RNA polymerase II-specific"/>
    <property type="evidence" value="ECO:0007669"/>
    <property type="project" value="TreeGrafter"/>
</dbReference>
<evidence type="ECO:0000256" key="3">
    <source>
        <dbReference type="SAM" id="MobiDB-lite"/>
    </source>
</evidence>
<dbReference type="PROSITE" id="PS00036">
    <property type="entry name" value="BZIP_BASIC"/>
    <property type="match status" value="1"/>
</dbReference>
<dbReference type="InterPro" id="IPR004827">
    <property type="entry name" value="bZIP"/>
</dbReference>
<dbReference type="PANTHER" id="PTHR40621:SF7">
    <property type="entry name" value="BZIP DOMAIN-CONTAINING PROTEIN"/>
    <property type="match status" value="1"/>
</dbReference>
<evidence type="ECO:0000259" key="5">
    <source>
        <dbReference type="PROSITE" id="PS00036"/>
    </source>
</evidence>
<feature type="region of interest" description="Disordered" evidence="3">
    <location>
        <begin position="429"/>
        <end position="451"/>
    </location>
</feature>
<keyword evidence="4" id="KW-1133">Transmembrane helix</keyword>
<feature type="compositionally biased region" description="Polar residues" evidence="3">
    <location>
        <begin position="432"/>
        <end position="446"/>
    </location>
</feature>
<protein>
    <recommendedName>
        <fullName evidence="5">BZIP domain-containing protein</fullName>
    </recommendedName>
</protein>
<feature type="region of interest" description="Disordered" evidence="3">
    <location>
        <begin position="178"/>
        <end position="207"/>
    </location>
</feature>
<sequence length="796" mass="83805">MASPTALAPSTRPERPGKLAISPISAAPSPSSALQLSPTSGASTPTSINAPQLAIKPAANGCQSVPLASMASTPEPQSQLPKNSITSKEWVIPPRPKPGRKPATDTPPTKRKAQNRAAQRAFRERRAARVGELEEQLDEDRREHEQIQQDLQDRVNGLDLEVHNLRSHCTMLEGRLDKERKDRERISSELEATRRQLRDERASISSRHASLPGLHAALSQHHTPRSSITSTHSGHRNSSTFAISQLISPSDPSDADRSHDAVCGRCDPDGPCACVEEVLAHAGPMVDCGKCTLGSRCECLEAALNQSANTDSDLKRRPSSSSLLEPEEKRLRPNHDENEIDFTAMFSRKRAPAVVEVVPEPVVQHEPIRPRDSCGFCTEGTYCMCAEAAAAESQLPPIASEVQTPPPDSDNDFGPLAMEFTSTGAVKLPRLSSLNRPNPSKPLSKTSGCGPSGPGSCATCLSDPKAGLFCRSLAAAFDKQGGSSKTGAGCCGGSRSGGGCCKSKPAGLNIGLSVVDAYKTLSSHRNFDKATEDIGTWLPKLRAVPRPQEVGESTTRRSHIEVETASIMSVLKGFDVRFGREASGTGTGLAIASTFDSSSVATVDEARATADTIPASSGAFSGTPCPIAPPPPYYACPSKAVTATKPARANVCAARKRTNIPPQREPISAPRKSPGRPSCCILLLALGVIAVIVGLAYGGYSLTTPGSDSSSPVGSQTFAAPCNYWRDGVFNHEIGLCGGGSKSVLTAVDGDGDGDGATAASEGRAINVNGFISRSSSSSSSSLEPVQTRIARRFVS</sequence>
<dbReference type="AlphaFoldDB" id="A0A9P9A1F3"/>
<dbReference type="InterPro" id="IPR018287">
    <property type="entry name" value="Hap4_TF_heteromerisation"/>
</dbReference>
<dbReference type="Gene3D" id="1.20.5.170">
    <property type="match status" value="1"/>
</dbReference>
<feature type="compositionally biased region" description="Polar residues" evidence="3">
    <location>
        <begin position="39"/>
        <end position="50"/>
    </location>
</feature>
<dbReference type="SUPFAM" id="SSF57959">
    <property type="entry name" value="Leucine zipper domain"/>
    <property type="match status" value="1"/>
</dbReference>
<feature type="compositionally biased region" description="Low complexity" evidence="3">
    <location>
        <begin position="19"/>
        <end position="38"/>
    </location>
</feature>
<dbReference type="Proteomes" id="UP000758603">
    <property type="component" value="Unassembled WGS sequence"/>
</dbReference>
<evidence type="ECO:0000256" key="4">
    <source>
        <dbReference type="SAM" id="Phobius"/>
    </source>
</evidence>
<dbReference type="InterPro" id="IPR046347">
    <property type="entry name" value="bZIP_sf"/>
</dbReference>
<proteinExistence type="predicted"/>
<feature type="domain" description="BZIP" evidence="5">
    <location>
        <begin position="110"/>
        <end position="125"/>
    </location>
</feature>
<dbReference type="GeneID" id="70135839"/>
<dbReference type="Pfam" id="PF10297">
    <property type="entry name" value="Hap4_Hap_bind"/>
    <property type="match status" value="1"/>
</dbReference>
<dbReference type="OrthoDB" id="5374328at2759"/>
<dbReference type="GO" id="GO:0000976">
    <property type="term" value="F:transcription cis-regulatory region binding"/>
    <property type="evidence" value="ECO:0007669"/>
    <property type="project" value="InterPro"/>
</dbReference>
<evidence type="ECO:0000313" key="6">
    <source>
        <dbReference type="EMBL" id="KAH6658278.1"/>
    </source>
</evidence>
<evidence type="ECO:0000256" key="1">
    <source>
        <dbReference type="ARBA" id="ARBA00004123"/>
    </source>
</evidence>